<dbReference type="InterPro" id="IPR036514">
    <property type="entry name" value="SGNH_hydro_sf"/>
</dbReference>
<dbReference type="GO" id="GO:0005737">
    <property type="term" value="C:cytoplasm"/>
    <property type="evidence" value="ECO:0007669"/>
    <property type="project" value="TreeGrafter"/>
</dbReference>
<evidence type="ECO:0000313" key="3">
    <source>
        <dbReference type="EMBL" id="RRB17195.1"/>
    </source>
</evidence>
<dbReference type="PANTHER" id="PTHR48104:SF30">
    <property type="entry name" value="METACASPASE-1"/>
    <property type="match status" value="1"/>
</dbReference>
<dbReference type="Gene3D" id="3.40.50.1110">
    <property type="entry name" value="SGNH hydrolase"/>
    <property type="match status" value="1"/>
</dbReference>
<reference evidence="3 4" key="1">
    <citation type="submission" date="2018-11" db="EMBL/GenBank/DDBJ databases">
        <authorList>
            <person name="Zhou Z."/>
            <person name="Wang G."/>
        </authorList>
    </citation>
    <scope>NUCLEOTIDE SEQUENCE [LARGE SCALE GENOMIC DNA]</scope>
    <source>
        <strain evidence="3 4">KCTC42998</strain>
    </source>
</reference>
<dbReference type="InterPro" id="IPR050452">
    <property type="entry name" value="Metacaspase"/>
</dbReference>
<dbReference type="GO" id="GO:0004197">
    <property type="term" value="F:cysteine-type endopeptidase activity"/>
    <property type="evidence" value="ECO:0007669"/>
    <property type="project" value="InterPro"/>
</dbReference>
<dbReference type="InterPro" id="IPR011600">
    <property type="entry name" value="Pept_C14_caspase"/>
</dbReference>
<gene>
    <name evidence="3" type="ORF">EHT87_02625</name>
</gene>
<comment type="caution">
    <text evidence="3">The sequence shown here is derived from an EMBL/GenBank/DDBJ whole genome shotgun (WGS) entry which is preliminary data.</text>
</comment>
<dbReference type="Gene3D" id="3.40.50.1460">
    <property type="match status" value="1"/>
</dbReference>
<evidence type="ECO:0000259" key="2">
    <source>
        <dbReference type="Pfam" id="PF00656"/>
    </source>
</evidence>
<protein>
    <recommendedName>
        <fullName evidence="2">Peptidase C14 caspase domain-containing protein</fullName>
    </recommendedName>
</protein>
<accession>A0A3P1CV66</accession>
<feature type="compositionally biased region" description="Basic and acidic residues" evidence="1">
    <location>
        <begin position="662"/>
        <end position="673"/>
    </location>
</feature>
<dbReference type="PANTHER" id="PTHR48104">
    <property type="entry name" value="METACASPASE-4"/>
    <property type="match status" value="1"/>
</dbReference>
<feature type="region of interest" description="Disordered" evidence="1">
    <location>
        <begin position="660"/>
        <end position="690"/>
    </location>
</feature>
<dbReference type="AlphaFoldDB" id="A0A3P1CV66"/>
<sequence length="1034" mass="116241">MAYGQLAPQFLQTLKMNPSSPVSADLSAKPKLYSFVVGINAYQQVRKLNGAVQDAATIEQYLTSLTDFERHSRHLSDHEATKTAVVDGFRNHLKQAGPTDTALFYFAGHGAQEAADPTLWPTETDGKLESIVCFDGESANTWEYLLADKELRFLIAELSQTGAHVVTIFDCCHSGDNTRFFDLLSATPEGQNMQERRLSQSAPMRPYDGFIFSDQFTEDDFRQKGLDELIPLGTHIQLAACESDEAAVEDRENKEGVFTKNLVAVLKAANSAISYQALHNRVRQYMRFAYEQRPRISAAGDSSGQLLLTGFLNRPVDSQTALAEITFNPTKRQWMLDVGAIHGVGRTTKTIQLLDENGQPAFAVTPLKVGADYTLLKIPAEREAGLDPGKAYRAEVEGLLSEPIKLHFINHNGDVAEQALLIKTLTEKAGAFFIPEEVEENADYTLHVRNGLIYFSRPTDESRPLIRTVPADNLELAYDQLTTVLRHLAAWQYLKALRNPETTEPILALSVTPEEGETVMLKTAHPAAVTIPLRESKSPTGKTVWANKVKIELTNPTAQVLYCTVLYLSRDFMATKSFLPINDRLQVGNYRLEPGKSEVLGLPSRKSLTGRLDTVRFTLEEPVRQYNWPEVTEYFKVIVSVDPLSESTLTMLELDVLPSPHTLDEKPASDENRASAFDTSEDEEEFPDWSTQTVTLRIPNPLYNKVDLSELNRMLEPVVVDGVSEANPMADFALGLYFRPDPIDATLALREDLEVTGEEQRGLWGDLKTLVSDQIAYQVRNRQYKQNLLKYPDRVRLVAGGDSWFQYPLLSDIVDYLARVYTVNCTSAVGKSLKNYIEKSKFLETIAQVSPRYFLLSGGGTHVFGEDFPTYIRATREGSLPIPQRYLTDEFTTALDELEKDFQRLFRLIRLQNARVQVLVHGYDYLIPAVEETQSGKPGQMAKCLTERGVTDPADQQNLVRYMVDAFNERLQRAASQYDNVTYMDLRGTMRPATAQLKYWYDEFHPNDKGFLSIATKYAQLIGKLERERSGKTG</sequence>
<organism evidence="3 4">
    <name type="scientific">Larkinella knui</name>
    <dbReference type="NCBI Taxonomy" id="2025310"/>
    <lineage>
        <taxon>Bacteria</taxon>
        <taxon>Pseudomonadati</taxon>
        <taxon>Bacteroidota</taxon>
        <taxon>Cytophagia</taxon>
        <taxon>Cytophagales</taxon>
        <taxon>Spirosomataceae</taxon>
        <taxon>Larkinella</taxon>
    </lineage>
</organism>
<keyword evidence="4" id="KW-1185">Reference proteome</keyword>
<dbReference type="Pfam" id="PF00656">
    <property type="entry name" value="Peptidase_C14"/>
    <property type="match status" value="1"/>
</dbReference>
<dbReference type="GO" id="GO:0016788">
    <property type="term" value="F:hydrolase activity, acting on ester bonds"/>
    <property type="evidence" value="ECO:0007669"/>
    <property type="project" value="UniProtKB-ARBA"/>
</dbReference>
<dbReference type="Proteomes" id="UP000274271">
    <property type="component" value="Unassembled WGS sequence"/>
</dbReference>
<dbReference type="InterPro" id="IPR029030">
    <property type="entry name" value="Caspase-like_dom_sf"/>
</dbReference>
<evidence type="ECO:0000256" key="1">
    <source>
        <dbReference type="SAM" id="MobiDB-lite"/>
    </source>
</evidence>
<dbReference type="SUPFAM" id="SSF52129">
    <property type="entry name" value="Caspase-like"/>
    <property type="match status" value="1"/>
</dbReference>
<proteinExistence type="predicted"/>
<dbReference type="GO" id="GO:0006508">
    <property type="term" value="P:proteolysis"/>
    <property type="evidence" value="ECO:0007669"/>
    <property type="project" value="InterPro"/>
</dbReference>
<name>A0A3P1CV66_9BACT</name>
<feature type="domain" description="Peptidase C14 caspase" evidence="2">
    <location>
        <begin position="36"/>
        <end position="298"/>
    </location>
</feature>
<dbReference type="OrthoDB" id="2546654at2"/>
<dbReference type="SUPFAM" id="SSF52266">
    <property type="entry name" value="SGNH hydrolase"/>
    <property type="match status" value="1"/>
</dbReference>
<dbReference type="EMBL" id="RQJP01000001">
    <property type="protein sequence ID" value="RRB17195.1"/>
    <property type="molecule type" value="Genomic_DNA"/>
</dbReference>
<evidence type="ECO:0000313" key="4">
    <source>
        <dbReference type="Proteomes" id="UP000274271"/>
    </source>
</evidence>